<dbReference type="PaxDb" id="64091-VNG_0936C"/>
<dbReference type="InParanoid" id="Q9HQZ3"/>
<evidence type="ECO:0000259" key="1">
    <source>
        <dbReference type="PROSITE" id="PS50263"/>
    </source>
</evidence>
<keyword evidence="3" id="KW-1185">Reference proteome</keyword>
<dbReference type="PATRIC" id="fig|64091.14.peg.719"/>
<proteinExistence type="predicted"/>
<dbReference type="EMBL" id="AE004437">
    <property type="protein sequence ID" value="AAG19366.1"/>
    <property type="molecule type" value="Genomic_DNA"/>
</dbReference>
<dbReference type="Pfam" id="PF00795">
    <property type="entry name" value="CN_hydrolase"/>
    <property type="match status" value="1"/>
</dbReference>
<dbReference type="InterPro" id="IPR003010">
    <property type="entry name" value="C-N_Hydrolase"/>
</dbReference>
<dbReference type="Proteomes" id="UP000000554">
    <property type="component" value="Chromosome"/>
</dbReference>
<dbReference type="AlphaFoldDB" id="Q9HQZ3"/>
<dbReference type="Gene3D" id="3.60.110.10">
    <property type="entry name" value="Carbon-nitrogen hydrolase"/>
    <property type="match status" value="1"/>
</dbReference>
<organism evidence="2 3">
    <name type="scientific">Halobacterium salinarum (strain ATCC 700922 / JCM 11081 / NRC-1)</name>
    <name type="common">Halobacterium halobium</name>
    <dbReference type="NCBI Taxonomy" id="64091"/>
    <lineage>
        <taxon>Archaea</taxon>
        <taxon>Methanobacteriati</taxon>
        <taxon>Methanobacteriota</taxon>
        <taxon>Stenosarchaea group</taxon>
        <taxon>Halobacteria</taxon>
        <taxon>Halobacteriales</taxon>
        <taxon>Halobacteriaceae</taxon>
        <taxon>Halobacterium</taxon>
        <taxon>Halobacterium salinarum NRC-34001</taxon>
    </lineage>
</organism>
<dbReference type="PIR" id="B84250">
    <property type="entry name" value="B84250"/>
</dbReference>
<feature type="domain" description="CN hydrolase" evidence="1">
    <location>
        <begin position="13"/>
        <end position="253"/>
    </location>
</feature>
<evidence type="ECO:0000313" key="2">
    <source>
        <dbReference type="EMBL" id="AAG19366.1"/>
    </source>
</evidence>
<protein>
    <recommendedName>
        <fullName evidence="1">CN hydrolase domain-containing protein</fullName>
    </recommendedName>
</protein>
<dbReference type="PROSITE" id="PS50263">
    <property type="entry name" value="CN_HYDROLASE"/>
    <property type="match status" value="1"/>
</dbReference>
<reference evidence="2 3" key="1">
    <citation type="journal article" date="2000" name="Proc. Natl. Acad. Sci. U.S.A.">
        <title>Genome sequence of Halobacterium species NRC-1.</title>
        <authorList>
            <person name="Ng W.V."/>
            <person name="Kennedy S.P."/>
            <person name="Mahairas G.G."/>
            <person name="Berquist B."/>
            <person name="Pan M."/>
            <person name="Shukla H.D."/>
            <person name="Lasky S.R."/>
            <person name="Baliga N.S."/>
            <person name="Thorsson V."/>
            <person name="Sbrogna J."/>
            <person name="Swartzell S."/>
            <person name="Weir D."/>
            <person name="Hall J."/>
            <person name="Dahl T.A."/>
            <person name="Welti R."/>
            <person name="Goo Y.A."/>
            <person name="Leithauser B."/>
            <person name="Keller K."/>
            <person name="Cruz R."/>
            <person name="Danson M.J."/>
            <person name="Hough D.W."/>
            <person name="Maddocks D.G."/>
            <person name="Jablonski P.E."/>
            <person name="Krebs M.P."/>
            <person name="Angevine C.M."/>
            <person name="Dale H."/>
            <person name="Isenbarger T.A."/>
            <person name="Peck R.F."/>
            <person name="Pohlschroder M."/>
            <person name="Spudich J.L."/>
            <person name="Jung K.W."/>
            <person name="Alam M."/>
            <person name="Freitas T."/>
            <person name="Hou S."/>
            <person name="Daniels C.J."/>
            <person name="Dennis P.P."/>
            <person name="Omer A.D."/>
            <person name="Ebhardt H."/>
            <person name="Lowe T.M."/>
            <person name="Liang P."/>
            <person name="Riley M."/>
            <person name="Hood L."/>
            <person name="DasSarma S."/>
        </authorList>
    </citation>
    <scope>NUCLEOTIDE SEQUENCE [LARGE SCALE GENOMIC DNA]</scope>
    <source>
        <strain evidence="3">ATCC 700922 / JCM 11081 / NRC-1</strain>
    </source>
</reference>
<dbReference type="PANTHER" id="PTHR23088">
    <property type="entry name" value="NITRILASE-RELATED"/>
    <property type="match status" value="1"/>
</dbReference>
<dbReference type="STRING" id="64091.VNG_0936C"/>
<dbReference type="HOGENOM" id="CLU_030130_3_1_2"/>
<dbReference type="SUPFAM" id="SSF56317">
    <property type="entry name" value="Carbon-nitrogen hydrolase"/>
    <property type="match status" value="1"/>
</dbReference>
<evidence type="ECO:0000313" key="3">
    <source>
        <dbReference type="Proteomes" id="UP000000554"/>
    </source>
</evidence>
<name>Q9HQZ3_HALSA</name>
<sequence length="270" mass="28681">MWRAAVAPGMSAPTVAACQIAVADLDPAANLATIGERLAAVDSAGVDVAVFPEYALTGFVADDRVYAAALDRDGAILDRLAAAAAEHDVAVLAGYIEDAPDSDAYHNTVVYVTPGGERTHYRKRHLWAGEQDALTPGTEPVIVDTPVGRTGLVTCYDLNFVAVSAAFTRERVDALFVVGAWPGTYSENWRLLLRARALDGVRWVVGCGRTGRRTIPDAPVVEYAGRSAVVRPDGVVCQALNRGQRTLTATLDPDVLAEQRAFIPVLPGEA</sequence>
<dbReference type="KEGG" id="hal:VNG_0936C"/>
<accession>Q9HQZ3</accession>
<gene>
    <name evidence="2" type="ordered locus">VNG_0936C</name>
</gene>
<dbReference type="PROSITE" id="PS51257">
    <property type="entry name" value="PROKAR_LIPOPROTEIN"/>
    <property type="match status" value="1"/>
</dbReference>
<dbReference type="InterPro" id="IPR036526">
    <property type="entry name" value="C-N_Hydrolase_sf"/>
</dbReference>
<dbReference type="PANTHER" id="PTHR23088:SF27">
    <property type="entry name" value="DEAMINATED GLUTATHIONE AMIDASE"/>
    <property type="match status" value="1"/>
</dbReference>